<name>A0A660KT67_9BACL</name>
<dbReference type="AlphaFoldDB" id="A0A660KT67"/>
<protein>
    <submittedName>
        <fullName evidence="2">SH3 domain-containing protein</fullName>
    </submittedName>
</protein>
<dbReference type="GO" id="GO:0004222">
    <property type="term" value="F:metalloendopeptidase activity"/>
    <property type="evidence" value="ECO:0007669"/>
    <property type="project" value="TreeGrafter"/>
</dbReference>
<dbReference type="Pfam" id="PF08239">
    <property type="entry name" value="SH3_3"/>
    <property type="match status" value="2"/>
</dbReference>
<dbReference type="InterPro" id="IPR016047">
    <property type="entry name" value="M23ase_b-sheet_dom"/>
</dbReference>
<feature type="domain" description="SH3b" evidence="1">
    <location>
        <begin position="113"/>
        <end position="179"/>
    </location>
</feature>
<organism evidence="2 3">
    <name type="scientific">Brockia lithotrophica</name>
    <dbReference type="NCBI Taxonomy" id="933949"/>
    <lineage>
        <taxon>Bacteria</taxon>
        <taxon>Bacillati</taxon>
        <taxon>Bacillota</taxon>
        <taxon>Bacilli</taxon>
        <taxon>Bacillales</taxon>
        <taxon>Bacillales Family X. Incertae Sedis</taxon>
        <taxon>Brockia</taxon>
    </lineage>
</organism>
<dbReference type="PROSITE" id="PS51781">
    <property type="entry name" value="SH3B"/>
    <property type="match status" value="1"/>
</dbReference>
<accession>A0A660KT67</accession>
<dbReference type="Pfam" id="PF01551">
    <property type="entry name" value="Peptidase_M23"/>
    <property type="match status" value="1"/>
</dbReference>
<dbReference type="Proteomes" id="UP000267019">
    <property type="component" value="Unassembled WGS sequence"/>
</dbReference>
<dbReference type="Gene3D" id="2.30.30.40">
    <property type="entry name" value="SH3 Domains"/>
    <property type="match status" value="2"/>
</dbReference>
<reference evidence="2 3" key="1">
    <citation type="submission" date="2018-10" db="EMBL/GenBank/DDBJ databases">
        <title>Genomic Encyclopedia of Type Strains, Phase IV (KMG-IV): sequencing the most valuable type-strain genomes for metagenomic binning, comparative biology and taxonomic classification.</title>
        <authorList>
            <person name="Goeker M."/>
        </authorList>
    </citation>
    <scope>NUCLEOTIDE SEQUENCE [LARGE SCALE GENOMIC DNA]</scope>
    <source>
        <strain evidence="2 3">DSM 22653</strain>
    </source>
</reference>
<sequence length="308" mass="33666">MFSGNRRRMAARLAGSAMVLFLLWTSFLIPAPVWADGPPIDPTAEVEVTADALNIREAPTTNARIVGVLYRGQRVTVDDLTPSGQTIEGVSTWYHVAGRGWISGAYTRVVRGWPVVEVTADVLNVRSGPGTGYAILGQLRWGERVEVVHLVRGSPYNWYLIVYRGNTAYIAAEYTRPASVWPLPTAYRTITSPWGMRIDPIDGQWKFHDGIDIAAPSGTPVFAFRAGTVTYAGWNGGYGLYVRIDHGDGVTSFYGHLSRVDVQVGQRVSLGQTIGLSGNTGRSTGPHLHFGTWVNGRSVDPLTLVRRP</sequence>
<dbReference type="PANTHER" id="PTHR21666:SF270">
    <property type="entry name" value="MUREIN HYDROLASE ACTIVATOR ENVC"/>
    <property type="match status" value="1"/>
</dbReference>
<comment type="caution">
    <text evidence="2">The sequence shown here is derived from an EMBL/GenBank/DDBJ whole genome shotgun (WGS) entry which is preliminary data.</text>
</comment>
<dbReference type="CDD" id="cd12797">
    <property type="entry name" value="M23_peptidase"/>
    <property type="match status" value="1"/>
</dbReference>
<proteinExistence type="predicted"/>
<evidence type="ECO:0000259" key="1">
    <source>
        <dbReference type="PROSITE" id="PS51781"/>
    </source>
</evidence>
<gene>
    <name evidence="2" type="ORF">C7438_1466</name>
</gene>
<keyword evidence="3" id="KW-1185">Reference proteome</keyword>
<dbReference type="InterPro" id="IPR050570">
    <property type="entry name" value="Cell_wall_metabolism_enzyme"/>
</dbReference>
<evidence type="ECO:0000313" key="3">
    <source>
        <dbReference type="Proteomes" id="UP000267019"/>
    </source>
</evidence>
<evidence type="ECO:0000313" key="2">
    <source>
        <dbReference type="EMBL" id="RKQ83807.1"/>
    </source>
</evidence>
<dbReference type="Gene3D" id="2.70.70.10">
    <property type="entry name" value="Glucose Permease (Domain IIA)"/>
    <property type="match status" value="1"/>
</dbReference>
<dbReference type="PANTHER" id="PTHR21666">
    <property type="entry name" value="PEPTIDASE-RELATED"/>
    <property type="match status" value="1"/>
</dbReference>
<dbReference type="InterPro" id="IPR011055">
    <property type="entry name" value="Dup_hybrid_motif"/>
</dbReference>
<dbReference type="InterPro" id="IPR003646">
    <property type="entry name" value="SH3-like_bac-type"/>
</dbReference>
<dbReference type="SMART" id="SM00287">
    <property type="entry name" value="SH3b"/>
    <property type="match status" value="2"/>
</dbReference>
<dbReference type="EMBL" id="RBIJ01000005">
    <property type="protein sequence ID" value="RKQ83807.1"/>
    <property type="molecule type" value="Genomic_DNA"/>
</dbReference>
<dbReference type="FunFam" id="2.70.70.10:FF:000006">
    <property type="entry name" value="M23 family peptidase"/>
    <property type="match status" value="1"/>
</dbReference>
<dbReference type="SUPFAM" id="SSF51261">
    <property type="entry name" value="Duplicated hybrid motif"/>
    <property type="match status" value="1"/>
</dbReference>